<evidence type="ECO:0000256" key="1">
    <source>
        <dbReference type="ARBA" id="ARBA00022491"/>
    </source>
</evidence>
<sequence>MPDPVPVMVLARLAIDHRAQGIKLGAALLQDAVNRAVAVSQNAGVRALLVHALHDRAKQFYEHYGFQESPQHPMTLMLRLNTAKT</sequence>
<gene>
    <name evidence="7" type="ORF">SAMN05421875_15213</name>
</gene>
<dbReference type="Proteomes" id="UP000199002">
    <property type="component" value="Unassembled WGS sequence"/>
</dbReference>
<evidence type="ECO:0000313" key="7">
    <source>
        <dbReference type="EMBL" id="SEA94225.1"/>
    </source>
</evidence>
<accession>A0A1H4FAA5</accession>
<keyword evidence="2" id="KW-1277">Toxin-antitoxin system</keyword>
<protein>
    <submittedName>
        <fullName evidence="7">Acetyltransferase (GNAT) domain-containing protein</fullName>
    </submittedName>
</protein>
<dbReference type="AlphaFoldDB" id="A0A1H4FAA5"/>
<dbReference type="EMBL" id="FNQJ01000052">
    <property type="protein sequence ID" value="SEA94225.1"/>
    <property type="molecule type" value="Genomic_DNA"/>
</dbReference>
<proteinExistence type="predicted"/>
<name>A0A1H4FAA5_9BURK</name>
<dbReference type="Gene3D" id="3.40.630.30">
    <property type="match status" value="1"/>
</dbReference>
<dbReference type="InterPro" id="IPR016181">
    <property type="entry name" value="Acyl_CoA_acyltransferase"/>
</dbReference>
<keyword evidence="4" id="KW-0012">Acyltransferase</keyword>
<organism evidence="7 8">
    <name type="scientific">Acidovorax soli</name>
    <dbReference type="NCBI Taxonomy" id="592050"/>
    <lineage>
        <taxon>Bacteria</taxon>
        <taxon>Pseudomonadati</taxon>
        <taxon>Pseudomonadota</taxon>
        <taxon>Betaproteobacteria</taxon>
        <taxon>Burkholderiales</taxon>
        <taxon>Comamonadaceae</taxon>
        <taxon>Acidovorax</taxon>
    </lineage>
</organism>
<evidence type="ECO:0000256" key="3">
    <source>
        <dbReference type="ARBA" id="ARBA00022679"/>
    </source>
</evidence>
<dbReference type="Pfam" id="PF13673">
    <property type="entry name" value="Acetyltransf_10"/>
    <property type="match status" value="1"/>
</dbReference>
<dbReference type="PANTHER" id="PTHR36449">
    <property type="entry name" value="ACETYLTRANSFERASE-RELATED"/>
    <property type="match status" value="1"/>
</dbReference>
<keyword evidence="1" id="KW-0678">Repressor</keyword>
<evidence type="ECO:0000256" key="5">
    <source>
        <dbReference type="ARBA" id="ARBA00049880"/>
    </source>
</evidence>
<feature type="domain" description="N-acetyltransferase" evidence="6">
    <location>
        <begin position="10"/>
        <end position="69"/>
    </location>
</feature>
<dbReference type="InterPro" id="IPR000182">
    <property type="entry name" value="GNAT_dom"/>
</dbReference>
<evidence type="ECO:0000259" key="6">
    <source>
        <dbReference type="Pfam" id="PF13673"/>
    </source>
</evidence>
<dbReference type="STRING" id="592050.SAMN05421875_15213"/>
<dbReference type="SUPFAM" id="SSF55729">
    <property type="entry name" value="Acyl-CoA N-acyltransferases (Nat)"/>
    <property type="match status" value="1"/>
</dbReference>
<reference evidence="8" key="1">
    <citation type="submission" date="2016-10" db="EMBL/GenBank/DDBJ databases">
        <authorList>
            <person name="Varghese N."/>
            <person name="Submissions S."/>
        </authorList>
    </citation>
    <scope>NUCLEOTIDE SEQUENCE [LARGE SCALE GENOMIC DNA]</scope>
    <source>
        <strain evidence="8">DSM 25157</strain>
    </source>
</reference>
<evidence type="ECO:0000256" key="4">
    <source>
        <dbReference type="ARBA" id="ARBA00023315"/>
    </source>
</evidence>
<dbReference type="PANTHER" id="PTHR36449:SF1">
    <property type="entry name" value="ACETYLTRANSFERASE"/>
    <property type="match status" value="1"/>
</dbReference>
<evidence type="ECO:0000313" key="8">
    <source>
        <dbReference type="Proteomes" id="UP000199002"/>
    </source>
</evidence>
<evidence type="ECO:0000256" key="2">
    <source>
        <dbReference type="ARBA" id="ARBA00022649"/>
    </source>
</evidence>
<dbReference type="GO" id="GO:0016747">
    <property type="term" value="F:acyltransferase activity, transferring groups other than amino-acyl groups"/>
    <property type="evidence" value="ECO:0007669"/>
    <property type="project" value="InterPro"/>
</dbReference>
<comment type="catalytic activity">
    <reaction evidence="5">
        <text>glycyl-tRNA(Gly) + acetyl-CoA = N-acetylglycyl-tRNA(Gly) + CoA + H(+)</text>
        <dbReference type="Rhea" id="RHEA:81867"/>
        <dbReference type="Rhea" id="RHEA-COMP:9683"/>
        <dbReference type="Rhea" id="RHEA-COMP:19766"/>
        <dbReference type="ChEBI" id="CHEBI:15378"/>
        <dbReference type="ChEBI" id="CHEBI:57287"/>
        <dbReference type="ChEBI" id="CHEBI:57288"/>
        <dbReference type="ChEBI" id="CHEBI:78522"/>
        <dbReference type="ChEBI" id="CHEBI:232036"/>
    </reaction>
</comment>
<keyword evidence="8" id="KW-1185">Reference proteome</keyword>
<keyword evidence="3 7" id="KW-0808">Transferase</keyword>